<dbReference type="OrthoDB" id="7671407at2"/>
<evidence type="ECO:0000256" key="4">
    <source>
        <dbReference type="ARBA" id="ARBA00022679"/>
    </source>
</evidence>
<proteinExistence type="predicted"/>
<keyword evidence="2" id="KW-1003">Cell membrane</keyword>
<dbReference type="GO" id="GO:0009103">
    <property type="term" value="P:lipopolysaccharide biosynthetic process"/>
    <property type="evidence" value="ECO:0007669"/>
    <property type="project" value="UniProtKB-ARBA"/>
</dbReference>
<dbReference type="InterPro" id="IPR050297">
    <property type="entry name" value="LipidA_mod_glycosyltrf_83"/>
</dbReference>
<feature type="transmembrane region" description="Helical" evidence="8">
    <location>
        <begin position="64"/>
        <end position="85"/>
    </location>
</feature>
<sequence>MNERAAPAADRATVVSPAADPAWARPLAVAAFVAALVIVKLAVAGSTAFIRDEAYYSLWALHPLAAGYFDHPPAVAWFIAAGYAIAGQSELAARLLAVLATIPVCLAIHRTASIAFGDRRIAALSVYFFASTPGAMVGLVVITPDAPSMLFWALSIWAAAELMRSGDGRWWLAFGLFAGLGLSAKYTGLFLGAGIVLWLIAHRANRRWFASVWLYAGGMLALAIFAPVIAWNLGNDLSSFSFQMGRSTRGLQWFEWTDTRHLPEFLASQMALLLPGLFVLATAALALFFAKRAYRSDAAFGLLVWTSVPALAYFLLFSLHSAPQGNWTWPLYPQWAILGAWAALRWEPASAPMRWLQRWTRKLQVPIGLVLAALIFAQALWQPVRLPVSDHTLGMHGWRAIATELEAERRRAGVQTVLVRDYGLYGYLETYGRFGAHGYRALPLDEFHRYGFVDLPASDDAVEWPVLVAVPSDPDRQPVPPATLDRITPAPQWFTRLIRPGADGVPAGAVDLYRMERPERPLFGG</sequence>
<evidence type="ECO:0000256" key="6">
    <source>
        <dbReference type="ARBA" id="ARBA00022989"/>
    </source>
</evidence>
<keyword evidence="4 10" id="KW-0808">Transferase</keyword>
<feature type="transmembrane region" description="Helical" evidence="8">
    <location>
        <begin position="121"/>
        <end position="142"/>
    </location>
</feature>
<feature type="transmembrane region" description="Helical" evidence="8">
    <location>
        <begin position="23"/>
        <end position="43"/>
    </location>
</feature>
<organism evidence="10 11">
    <name type="scientific">Roseitalea porphyridii</name>
    <dbReference type="NCBI Taxonomy" id="1852022"/>
    <lineage>
        <taxon>Bacteria</taxon>
        <taxon>Pseudomonadati</taxon>
        <taxon>Pseudomonadota</taxon>
        <taxon>Alphaproteobacteria</taxon>
        <taxon>Hyphomicrobiales</taxon>
        <taxon>Ahrensiaceae</taxon>
        <taxon>Roseitalea</taxon>
    </lineage>
</organism>
<keyword evidence="6 8" id="KW-1133">Transmembrane helix</keyword>
<evidence type="ECO:0000256" key="7">
    <source>
        <dbReference type="ARBA" id="ARBA00023136"/>
    </source>
</evidence>
<feature type="transmembrane region" description="Helical" evidence="8">
    <location>
        <begin position="270"/>
        <end position="290"/>
    </location>
</feature>
<feature type="transmembrane region" description="Helical" evidence="8">
    <location>
        <begin position="365"/>
        <end position="381"/>
    </location>
</feature>
<dbReference type="AlphaFoldDB" id="A0A4P6UX55"/>
<feature type="transmembrane region" description="Helical" evidence="8">
    <location>
        <begin position="170"/>
        <end position="200"/>
    </location>
</feature>
<dbReference type="PANTHER" id="PTHR33908:SF11">
    <property type="entry name" value="MEMBRANE PROTEIN"/>
    <property type="match status" value="1"/>
</dbReference>
<gene>
    <name evidence="10" type="ORF">E0E05_03460</name>
</gene>
<dbReference type="Proteomes" id="UP000293719">
    <property type="component" value="Chromosome"/>
</dbReference>
<dbReference type="GeneID" id="90766344"/>
<reference evidence="10 11" key="1">
    <citation type="journal article" date="2017" name="Int. J. Syst. Evol. Microbiol.">
        <title>Roseitalea porphyridii gen. nov., sp. nov., isolated from a red alga, and reclassification of Hoeflea suaedae Chung et al. 2013 as Pseudohoeflea suaedae gen. nov., comb. nov.</title>
        <authorList>
            <person name="Hyeon J.W."/>
            <person name="Jeong S.E."/>
            <person name="Baek K."/>
            <person name="Jeon C.O."/>
        </authorList>
    </citation>
    <scope>NUCLEOTIDE SEQUENCE [LARGE SCALE GENOMIC DNA]</scope>
    <source>
        <strain evidence="10 11">MA7-20</strain>
    </source>
</reference>
<dbReference type="GO" id="GO:0005886">
    <property type="term" value="C:plasma membrane"/>
    <property type="evidence" value="ECO:0007669"/>
    <property type="project" value="UniProtKB-SubCell"/>
</dbReference>
<evidence type="ECO:0000313" key="10">
    <source>
        <dbReference type="EMBL" id="QBK29737.1"/>
    </source>
</evidence>
<evidence type="ECO:0000256" key="8">
    <source>
        <dbReference type="SAM" id="Phobius"/>
    </source>
</evidence>
<feature type="transmembrane region" description="Helical" evidence="8">
    <location>
        <begin position="91"/>
        <end position="109"/>
    </location>
</feature>
<dbReference type="GO" id="GO:0016763">
    <property type="term" value="F:pentosyltransferase activity"/>
    <property type="evidence" value="ECO:0007669"/>
    <property type="project" value="TreeGrafter"/>
</dbReference>
<keyword evidence="5 8" id="KW-0812">Transmembrane</keyword>
<evidence type="ECO:0000256" key="1">
    <source>
        <dbReference type="ARBA" id="ARBA00004651"/>
    </source>
</evidence>
<feature type="domain" description="Glycosyltransferase RgtA/B/C/D-like" evidence="9">
    <location>
        <begin position="70"/>
        <end position="231"/>
    </location>
</feature>
<name>A0A4P6UX55_9HYPH</name>
<evidence type="ECO:0000256" key="2">
    <source>
        <dbReference type="ARBA" id="ARBA00022475"/>
    </source>
</evidence>
<evidence type="ECO:0000256" key="3">
    <source>
        <dbReference type="ARBA" id="ARBA00022676"/>
    </source>
</evidence>
<dbReference type="RefSeq" id="WP_131615452.1">
    <property type="nucleotide sequence ID" value="NZ_CP036532.1"/>
</dbReference>
<keyword evidence="3" id="KW-0328">Glycosyltransferase</keyword>
<comment type="subcellular location">
    <subcellularLocation>
        <location evidence="1">Cell membrane</location>
        <topology evidence="1">Multi-pass membrane protein</topology>
    </subcellularLocation>
</comment>
<keyword evidence="11" id="KW-1185">Reference proteome</keyword>
<keyword evidence="7 8" id="KW-0472">Membrane</keyword>
<evidence type="ECO:0000259" key="9">
    <source>
        <dbReference type="Pfam" id="PF13231"/>
    </source>
</evidence>
<dbReference type="KEGG" id="rpod:E0E05_03460"/>
<evidence type="ECO:0000256" key="5">
    <source>
        <dbReference type="ARBA" id="ARBA00022692"/>
    </source>
</evidence>
<dbReference type="PANTHER" id="PTHR33908">
    <property type="entry name" value="MANNOSYLTRANSFERASE YKCB-RELATED"/>
    <property type="match status" value="1"/>
</dbReference>
<protein>
    <submittedName>
        <fullName evidence="10">Glycosyltransferase family 39 protein</fullName>
    </submittedName>
</protein>
<feature type="transmembrane region" description="Helical" evidence="8">
    <location>
        <begin position="302"/>
        <end position="321"/>
    </location>
</feature>
<dbReference type="EMBL" id="CP036532">
    <property type="protein sequence ID" value="QBK29737.1"/>
    <property type="molecule type" value="Genomic_DNA"/>
</dbReference>
<dbReference type="Pfam" id="PF13231">
    <property type="entry name" value="PMT_2"/>
    <property type="match status" value="1"/>
</dbReference>
<feature type="transmembrane region" description="Helical" evidence="8">
    <location>
        <begin position="327"/>
        <end position="344"/>
    </location>
</feature>
<evidence type="ECO:0000313" key="11">
    <source>
        <dbReference type="Proteomes" id="UP000293719"/>
    </source>
</evidence>
<dbReference type="InterPro" id="IPR038731">
    <property type="entry name" value="RgtA/B/C-like"/>
</dbReference>
<feature type="transmembrane region" description="Helical" evidence="8">
    <location>
        <begin position="212"/>
        <end position="234"/>
    </location>
</feature>
<accession>A0A4P6UX55</accession>